<organism evidence="2 3">
    <name type="scientific">Fomitopsis schrenkii</name>
    <name type="common">Brown rot fungus</name>
    <dbReference type="NCBI Taxonomy" id="2126942"/>
    <lineage>
        <taxon>Eukaryota</taxon>
        <taxon>Fungi</taxon>
        <taxon>Dikarya</taxon>
        <taxon>Basidiomycota</taxon>
        <taxon>Agaricomycotina</taxon>
        <taxon>Agaricomycetes</taxon>
        <taxon>Polyporales</taxon>
        <taxon>Fomitopsis</taxon>
    </lineage>
</organism>
<dbReference type="EMBL" id="KE504172">
    <property type="protein sequence ID" value="EPS97836.1"/>
    <property type="molecule type" value="Genomic_DNA"/>
</dbReference>
<dbReference type="STRING" id="743788.S8DXR9"/>
<proteinExistence type="predicted"/>
<name>S8DXR9_FOMSC</name>
<dbReference type="GO" id="GO:0010181">
    <property type="term" value="F:FMN binding"/>
    <property type="evidence" value="ECO:0007669"/>
    <property type="project" value="InterPro"/>
</dbReference>
<dbReference type="InterPro" id="IPR012349">
    <property type="entry name" value="Split_barrel_FMN-bd"/>
</dbReference>
<keyword evidence="3" id="KW-1185">Reference proteome</keyword>
<dbReference type="PANTHER" id="PTHR28243">
    <property type="entry name" value="AGL049CP"/>
    <property type="match status" value="1"/>
</dbReference>
<dbReference type="Pfam" id="PF12766">
    <property type="entry name" value="Pyridox_oxase_2"/>
    <property type="match status" value="1"/>
</dbReference>
<protein>
    <recommendedName>
        <fullName evidence="1">Pyridoxamine 5'-phosphate oxidase Alr4036 family FMN-binding domain-containing protein</fullName>
    </recommendedName>
</protein>
<evidence type="ECO:0000259" key="1">
    <source>
        <dbReference type="Pfam" id="PF12766"/>
    </source>
</evidence>
<dbReference type="PANTHER" id="PTHR28243:SF1">
    <property type="entry name" value="PYRIDOXAMINE 5'-PHOSPHATE OXIDASE ALR4036 FAMILY FMN-BINDING DOMAIN-CONTAINING PROTEIN"/>
    <property type="match status" value="1"/>
</dbReference>
<sequence>MSATPRWRAAIAKALSLPENKNQTVYQVATVDANHHPRSRTLVHRDFLHPEGAPHLPILLTTTDVRSPKVSHMRGHPRVEVTWWMGGSQDQFRITGPVRVVPPPGLKAAAVTGSNSQSLALNRLDEQGFDWEKKRLAVFDTMSAHMKASWCCPPPGSVIASYEESKTWPQTVPKLGEAETEEDKRNQEQSLGNFALLLIEAVEVDWLQLAEKPNRRTRFTRNGDEWKEELIVP</sequence>
<dbReference type="InterPro" id="IPR024624">
    <property type="entry name" value="Pyridox_Oxase_Alr4036_FMN-bd"/>
</dbReference>
<evidence type="ECO:0000313" key="2">
    <source>
        <dbReference type="EMBL" id="EPS97836.1"/>
    </source>
</evidence>
<dbReference type="OrthoDB" id="434253at2759"/>
<gene>
    <name evidence="2" type="ORF">FOMPIDRAFT_1166115</name>
</gene>
<reference evidence="2 3" key="1">
    <citation type="journal article" date="2012" name="Science">
        <title>The Paleozoic origin of enzymatic lignin decomposition reconstructed from 31 fungal genomes.</title>
        <authorList>
            <person name="Floudas D."/>
            <person name="Binder M."/>
            <person name="Riley R."/>
            <person name="Barry K."/>
            <person name="Blanchette R.A."/>
            <person name="Henrissat B."/>
            <person name="Martinez A.T."/>
            <person name="Otillar R."/>
            <person name="Spatafora J.W."/>
            <person name="Yadav J.S."/>
            <person name="Aerts A."/>
            <person name="Benoit I."/>
            <person name="Boyd A."/>
            <person name="Carlson A."/>
            <person name="Copeland A."/>
            <person name="Coutinho P.M."/>
            <person name="de Vries R.P."/>
            <person name="Ferreira P."/>
            <person name="Findley K."/>
            <person name="Foster B."/>
            <person name="Gaskell J."/>
            <person name="Glotzer D."/>
            <person name="Gorecki P."/>
            <person name="Heitman J."/>
            <person name="Hesse C."/>
            <person name="Hori C."/>
            <person name="Igarashi K."/>
            <person name="Jurgens J.A."/>
            <person name="Kallen N."/>
            <person name="Kersten P."/>
            <person name="Kohler A."/>
            <person name="Kuees U."/>
            <person name="Kumar T.K.A."/>
            <person name="Kuo A."/>
            <person name="LaButti K."/>
            <person name="Larrondo L.F."/>
            <person name="Lindquist E."/>
            <person name="Ling A."/>
            <person name="Lombard V."/>
            <person name="Lucas S."/>
            <person name="Lundell T."/>
            <person name="Martin R."/>
            <person name="McLaughlin D.J."/>
            <person name="Morgenstern I."/>
            <person name="Morin E."/>
            <person name="Murat C."/>
            <person name="Nagy L.G."/>
            <person name="Nolan M."/>
            <person name="Ohm R.A."/>
            <person name="Patyshakuliyeva A."/>
            <person name="Rokas A."/>
            <person name="Ruiz-Duenas F.J."/>
            <person name="Sabat G."/>
            <person name="Salamov A."/>
            <person name="Samejima M."/>
            <person name="Schmutz J."/>
            <person name="Slot J.C."/>
            <person name="St John F."/>
            <person name="Stenlid J."/>
            <person name="Sun H."/>
            <person name="Sun S."/>
            <person name="Syed K."/>
            <person name="Tsang A."/>
            <person name="Wiebenga A."/>
            <person name="Young D."/>
            <person name="Pisabarro A."/>
            <person name="Eastwood D.C."/>
            <person name="Martin F."/>
            <person name="Cullen D."/>
            <person name="Grigoriev I.V."/>
            <person name="Hibbett D.S."/>
        </authorList>
    </citation>
    <scope>NUCLEOTIDE SEQUENCE</scope>
    <source>
        <strain evidence="3">FP-58527</strain>
    </source>
</reference>
<accession>S8DXR9</accession>
<dbReference type="SUPFAM" id="SSF50475">
    <property type="entry name" value="FMN-binding split barrel"/>
    <property type="match status" value="1"/>
</dbReference>
<dbReference type="eggNOG" id="ENOG502S535">
    <property type="taxonomic scope" value="Eukaryota"/>
</dbReference>
<dbReference type="AlphaFoldDB" id="S8DXR9"/>
<dbReference type="HOGENOM" id="CLU_058669_1_1_1"/>
<evidence type="ECO:0000313" key="3">
    <source>
        <dbReference type="Proteomes" id="UP000015241"/>
    </source>
</evidence>
<dbReference type="Proteomes" id="UP000015241">
    <property type="component" value="Unassembled WGS sequence"/>
</dbReference>
<dbReference type="Gene3D" id="2.30.110.10">
    <property type="entry name" value="Electron Transport, Fmn-binding Protein, Chain A"/>
    <property type="match status" value="1"/>
</dbReference>
<feature type="domain" description="Pyridoxamine 5'-phosphate oxidase Alr4036 family FMN-binding" evidence="1">
    <location>
        <begin position="5"/>
        <end position="101"/>
    </location>
</feature>
<dbReference type="InParanoid" id="S8DXR9"/>